<organism evidence="1 2">
    <name type="scientific">Candidatus Scalindua brodae</name>
    <dbReference type="NCBI Taxonomy" id="237368"/>
    <lineage>
        <taxon>Bacteria</taxon>
        <taxon>Pseudomonadati</taxon>
        <taxon>Planctomycetota</taxon>
        <taxon>Candidatus Brocadiia</taxon>
        <taxon>Candidatus Brocadiales</taxon>
        <taxon>Candidatus Scalinduaceae</taxon>
        <taxon>Candidatus Scalindua</taxon>
    </lineage>
</organism>
<dbReference type="EMBL" id="JRYO01000075">
    <property type="protein sequence ID" value="KHE93085.1"/>
    <property type="molecule type" value="Genomic_DNA"/>
</dbReference>
<comment type="caution">
    <text evidence="1">The sequence shown here is derived from an EMBL/GenBank/DDBJ whole genome shotgun (WGS) entry which is preliminary data.</text>
</comment>
<gene>
    <name evidence="1" type="ORF">SCABRO_01162</name>
</gene>
<evidence type="ECO:0000313" key="2">
    <source>
        <dbReference type="Proteomes" id="UP000030652"/>
    </source>
</evidence>
<protein>
    <submittedName>
        <fullName evidence="1">Uncharacterized protein</fullName>
    </submittedName>
</protein>
<reference evidence="1 2" key="1">
    <citation type="submission" date="2014-10" db="EMBL/GenBank/DDBJ databases">
        <title>Draft genome of anammox bacterium scalindua brodae, obtained using differential coverage binning of sequence data from two enrichment reactors.</title>
        <authorList>
            <person name="Speth D.R."/>
            <person name="Russ L."/>
            <person name="Kartal B."/>
            <person name="Op den Camp H.J."/>
            <person name="Dutilh B.E."/>
            <person name="Jetten M.S."/>
        </authorList>
    </citation>
    <scope>NUCLEOTIDE SEQUENCE [LARGE SCALE GENOMIC DNA]</scope>
    <source>
        <strain evidence="1">RU1</strain>
    </source>
</reference>
<dbReference type="Proteomes" id="UP000030652">
    <property type="component" value="Unassembled WGS sequence"/>
</dbReference>
<name>A0A0B0EQY2_9BACT</name>
<evidence type="ECO:0000313" key="1">
    <source>
        <dbReference type="EMBL" id="KHE93085.1"/>
    </source>
</evidence>
<sequence>MLRTKRIQMITTLFFSYFFIVCLPVNAHHGGVSTAFGPGAPIETASPMTLGKGRFLLYERMEYVPFRNRDNAEPENVDTFTFF</sequence>
<dbReference type="AlphaFoldDB" id="A0A0B0EQY2"/>
<accession>A0A0B0EQY2</accession>
<proteinExistence type="predicted"/>